<dbReference type="RefSeq" id="WP_378612808.1">
    <property type="nucleotide sequence ID" value="NZ_JBHSAX010000013.1"/>
</dbReference>
<evidence type="ECO:0000313" key="3">
    <source>
        <dbReference type="Proteomes" id="UP001595696"/>
    </source>
</evidence>
<organism evidence="2 3">
    <name type="scientific">Nocardia jiangsuensis</name>
    <dbReference type="NCBI Taxonomy" id="1691563"/>
    <lineage>
        <taxon>Bacteria</taxon>
        <taxon>Bacillati</taxon>
        <taxon>Actinomycetota</taxon>
        <taxon>Actinomycetes</taxon>
        <taxon>Mycobacteriales</taxon>
        <taxon>Nocardiaceae</taxon>
        <taxon>Nocardia</taxon>
    </lineage>
</organism>
<reference evidence="3" key="1">
    <citation type="journal article" date="2019" name="Int. J. Syst. Evol. Microbiol.">
        <title>The Global Catalogue of Microorganisms (GCM) 10K type strain sequencing project: providing services to taxonomists for standard genome sequencing and annotation.</title>
        <authorList>
            <consortium name="The Broad Institute Genomics Platform"/>
            <consortium name="The Broad Institute Genome Sequencing Center for Infectious Disease"/>
            <person name="Wu L."/>
            <person name="Ma J."/>
        </authorList>
    </citation>
    <scope>NUCLEOTIDE SEQUENCE [LARGE SCALE GENOMIC DNA]</scope>
    <source>
        <strain evidence="3">CGMCC 4.7330</strain>
    </source>
</reference>
<protein>
    <submittedName>
        <fullName evidence="2">Uncharacterized protein</fullName>
    </submittedName>
</protein>
<proteinExistence type="predicted"/>
<accession>A0ABV8DSK8</accession>
<name>A0ABV8DSK8_9NOCA</name>
<keyword evidence="3" id="KW-1185">Reference proteome</keyword>
<dbReference type="Proteomes" id="UP001595696">
    <property type="component" value="Unassembled WGS sequence"/>
</dbReference>
<gene>
    <name evidence="2" type="ORF">ACFO0B_13855</name>
</gene>
<dbReference type="EMBL" id="JBHSAX010000013">
    <property type="protein sequence ID" value="MFC3963075.1"/>
    <property type="molecule type" value="Genomic_DNA"/>
</dbReference>
<evidence type="ECO:0000256" key="1">
    <source>
        <dbReference type="SAM" id="MobiDB-lite"/>
    </source>
</evidence>
<evidence type="ECO:0000313" key="2">
    <source>
        <dbReference type="EMBL" id="MFC3963075.1"/>
    </source>
</evidence>
<sequence>MPIEMSSEVAFLLDLIGVPYSELGEDDVRALVRHLDVDAVRYRVRLLEELLGQVSALAGVVAALDFTGRGVGAESETGARQVAGALSPEERGAEGNRATHTPWRRPPRTPANVEAPAAGPRPRTPWRTHRTAPNVTVPSAHRSRPRDESG</sequence>
<feature type="region of interest" description="Disordered" evidence="1">
    <location>
        <begin position="70"/>
        <end position="150"/>
    </location>
</feature>
<comment type="caution">
    <text evidence="2">The sequence shown here is derived from an EMBL/GenBank/DDBJ whole genome shotgun (WGS) entry which is preliminary data.</text>
</comment>